<sequence length="40" mass="4778">MSLTAIKNIKTHHFCQFHIFSNRLENKQFLITLKICQESN</sequence>
<dbReference type="AlphaFoldDB" id="D4XQ56"/>
<accession>D4XQ56</accession>
<reference evidence="2" key="1">
    <citation type="submission" date="2010-03" db="EMBL/GenBank/DDBJ databases">
        <title>Complete sequence of Mobiluncus curtisii ATCC 43063.</title>
        <authorList>
            <person name="Muzny D."/>
            <person name="Qin X."/>
            <person name="Deng J."/>
            <person name="Jiang H."/>
            <person name="Liu Y."/>
            <person name="Qu J."/>
            <person name="Song X.-Z."/>
            <person name="Zhang L."/>
            <person name="Thornton R."/>
            <person name="Coyle M."/>
            <person name="Francisco L."/>
            <person name="Jackson L."/>
            <person name="Javaid M."/>
            <person name="Korchina V."/>
            <person name="Kovar C."/>
            <person name="Mata R."/>
            <person name="Mathew T."/>
            <person name="Ngo R."/>
            <person name="Nguyen L."/>
            <person name="Nguyen N."/>
            <person name="Okwuonu G."/>
            <person name="Ongeri F."/>
            <person name="Pham C."/>
            <person name="Simmons D."/>
            <person name="Wilczek-Boney K."/>
            <person name="Hale W."/>
            <person name="Jakkamsetti A."/>
            <person name="Pham P."/>
            <person name="Ruth R."/>
            <person name="San Lucas F."/>
            <person name="Warren J."/>
            <person name="Zhang J."/>
            <person name="Zhao Z."/>
            <person name="Zhou C."/>
            <person name="Zhu D."/>
            <person name="Lee S."/>
            <person name="Bess C."/>
            <person name="Blankenburg K."/>
            <person name="Forbes L."/>
            <person name="Fu Q."/>
            <person name="Gubbala S."/>
            <person name="Hirani K."/>
            <person name="Jayaseelan J.C."/>
            <person name="Lara F."/>
            <person name="Munidasa M."/>
            <person name="Palculict T."/>
            <person name="Patil S."/>
            <person name="Pu L.-L."/>
            <person name="Saada N."/>
            <person name="Tang L."/>
            <person name="Weissenberger G."/>
            <person name="Zhu Y."/>
            <person name="Hemphill L."/>
            <person name="Shang Y."/>
            <person name="Youmans B."/>
            <person name="Ayvaz T."/>
            <person name="Ross M."/>
            <person name="Santibanez J."/>
            <person name="Aqrawi P."/>
            <person name="Gross S."/>
            <person name="Joshi V."/>
            <person name="Fowler G."/>
            <person name="Nazareth L."/>
            <person name="Reid J."/>
            <person name="Worley K."/>
            <person name="Petrosino J."/>
            <person name="Highlander S."/>
            <person name="Gibbs R."/>
            <person name="Gibbs R."/>
        </authorList>
    </citation>
    <scope>NUCLEOTIDE SEQUENCE [LARGE SCALE GENOMIC DNA]</scope>
    <source>
        <strain evidence="2">ATCC 19194</strain>
    </source>
</reference>
<evidence type="ECO:0000313" key="1">
    <source>
        <dbReference type="EMBL" id="EFF82636.1"/>
    </source>
</evidence>
<dbReference type="HOGENOM" id="CLU_3283333_0_0_6"/>
<evidence type="ECO:0000313" key="2">
    <source>
        <dbReference type="Proteomes" id="UP000003085"/>
    </source>
</evidence>
<dbReference type="Proteomes" id="UP000003085">
    <property type="component" value="Unassembled WGS sequence"/>
</dbReference>
<protein>
    <submittedName>
        <fullName evidence="1">Uncharacterized protein</fullName>
    </submittedName>
</protein>
<gene>
    <name evidence="1" type="ORF">HMP0015_1848</name>
</gene>
<proteinExistence type="predicted"/>
<dbReference type="EMBL" id="ADMT01000167">
    <property type="protein sequence ID" value="EFF82636.1"/>
    <property type="molecule type" value="Genomic_DNA"/>
</dbReference>
<organism evidence="1 2">
    <name type="scientific">Acinetobacter haemolyticus ATCC 19194</name>
    <dbReference type="NCBI Taxonomy" id="707232"/>
    <lineage>
        <taxon>Bacteria</taxon>
        <taxon>Pseudomonadati</taxon>
        <taxon>Pseudomonadota</taxon>
        <taxon>Gammaproteobacteria</taxon>
        <taxon>Moraxellales</taxon>
        <taxon>Moraxellaceae</taxon>
        <taxon>Acinetobacter</taxon>
    </lineage>
</organism>
<comment type="caution">
    <text evidence="1">The sequence shown here is derived from an EMBL/GenBank/DDBJ whole genome shotgun (WGS) entry which is preliminary data.</text>
</comment>
<name>D4XQ56_ACIHA</name>